<dbReference type="InterPro" id="IPR051396">
    <property type="entry name" value="Bact_Antivir_Def_Nuclease"/>
</dbReference>
<organism evidence="2">
    <name type="scientific">uncultured Sulfurovum sp</name>
    <dbReference type="NCBI Taxonomy" id="269237"/>
    <lineage>
        <taxon>Bacteria</taxon>
        <taxon>Pseudomonadati</taxon>
        <taxon>Campylobacterota</taxon>
        <taxon>Epsilonproteobacteria</taxon>
        <taxon>Campylobacterales</taxon>
        <taxon>Sulfurovaceae</taxon>
        <taxon>Sulfurovum</taxon>
        <taxon>environmental samples</taxon>
    </lineage>
</organism>
<dbReference type="PANTHER" id="PTHR43581:SF2">
    <property type="entry name" value="EXCINUCLEASE ATPASE SUBUNIT"/>
    <property type="match status" value="1"/>
</dbReference>
<accession>A0A6S6TL41</accession>
<dbReference type="Pfam" id="PF13304">
    <property type="entry name" value="AAA_21"/>
    <property type="match status" value="1"/>
</dbReference>
<dbReference type="PANTHER" id="PTHR43581">
    <property type="entry name" value="ATP/GTP PHOSPHATASE"/>
    <property type="match status" value="1"/>
</dbReference>
<dbReference type="Gene3D" id="3.40.50.300">
    <property type="entry name" value="P-loop containing nucleotide triphosphate hydrolases"/>
    <property type="match status" value="1"/>
</dbReference>
<name>A0A6S6TL41_9BACT</name>
<dbReference type="AlphaFoldDB" id="A0A6S6TL41"/>
<dbReference type="InterPro" id="IPR027417">
    <property type="entry name" value="P-loop_NTPase"/>
</dbReference>
<dbReference type="GO" id="GO:0016887">
    <property type="term" value="F:ATP hydrolysis activity"/>
    <property type="evidence" value="ECO:0007669"/>
    <property type="project" value="InterPro"/>
</dbReference>
<protein>
    <recommendedName>
        <fullName evidence="1">ATPase AAA-type core domain-containing protein</fullName>
    </recommendedName>
</protein>
<evidence type="ECO:0000313" key="2">
    <source>
        <dbReference type="EMBL" id="CAA6820064.1"/>
    </source>
</evidence>
<dbReference type="GO" id="GO:0005524">
    <property type="term" value="F:ATP binding"/>
    <property type="evidence" value="ECO:0007669"/>
    <property type="project" value="InterPro"/>
</dbReference>
<dbReference type="InterPro" id="IPR003959">
    <property type="entry name" value="ATPase_AAA_core"/>
</dbReference>
<sequence>MIKKIELENFMQLKNQKLEFSNINILAGVNDSGKTSLLKLIYASIKAREEDKNKSSIDKFDEHFSLKLRNVFDIEKIGSLVTKKEGILKVKLLFQDNSGHSFSFSSKAEKKFQDSFNSDNHDFNIQTTFLPPKEVLTIQKIIRTMVEKYDLKGYDDTYYDLVKSLDVPISRGALSRGFKEADKELENSLDGRIIQKDGVFSFQKGKQTFSISLTAEGVKKIGIINQLLKNKTINENTILIIDEPEVALHPSIIEKVAKILFDLSQVGVQVFIATHSYFILKSFQLLAYEHDKDILFFNLDKTNEEVIIDKSNLKEGMPKNEIVDSSIELFDRENAIKIKKLGI</sequence>
<dbReference type="CDD" id="cd00267">
    <property type="entry name" value="ABC_ATPase"/>
    <property type="match status" value="1"/>
</dbReference>
<dbReference type="EMBL" id="CACVAR010000308">
    <property type="protein sequence ID" value="CAA6820064.1"/>
    <property type="molecule type" value="Genomic_DNA"/>
</dbReference>
<gene>
    <name evidence="2" type="ORF">HELGO_WM52403</name>
</gene>
<feature type="domain" description="ATPase AAA-type core" evidence="1">
    <location>
        <begin position="23"/>
        <end position="280"/>
    </location>
</feature>
<dbReference type="SUPFAM" id="SSF52540">
    <property type="entry name" value="P-loop containing nucleoside triphosphate hydrolases"/>
    <property type="match status" value="1"/>
</dbReference>
<proteinExistence type="predicted"/>
<reference evidence="2" key="1">
    <citation type="submission" date="2020-01" db="EMBL/GenBank/DDBJ databases">
        <authorList>
            <person name="Meier V. D."/>
            <person name="Meier V D."/>
        </authorList>
    </citation>
    <scope>NUCLEOTIDE SEQUENCE</scope>
    <source>
        <strain evidence="2">HLG_WM_MAG_03</strain>
    </source>
</reference>
<evidence type="ECO:0000259" key="1">
    <source>
        <dbReference type="Pfam" id="PF13304"/>
    </source>
</evidence>